<dbReference type="WBParaSite" id="nRc.2.0.1.t33100-RA">
    <property type="protein sequence ID" value="nRc.2.0.1.t33100-RA"/>
    <property type="gene ID" value="nRc.2.0.1.g33100"/>
</dbReference>
<proteinExistence type="predicted"/>
<reference evidence="3" key="1">
    <citation type="submission" date="2022-11" db="UniProtKB">
        <authorList>
            <consortium name="WormBaseParasite"/>
        </authorList>
    </citation>
    <scope>IDENTIFICATION</scope>
</reference>
<evidence type="ECO:0000313" key="3">
    <source>
        <dbReference type="WBParaSite" id="nRc.2.0.1.t33100-RA"/>
    </source>
</evidence>
<organism evidence="2 3">
    <name type="scientific">Romanomermis culicivorax</name>
    <name type="common">Nematode worm</name>
    <dbReference type="NCBI Taxonomy" id="13658"/>
    <lineage>
        <taxon>Eukaryota</taxon>
        <taxon>Metazoa</taxon>
        <taxon>Ecdysozoa</taxon>
        <taxon>Nematoda</taxon>
        <taxon>Enoplea</taxon>
        <taxon>Dorylaimia</taxon>
        <taxon>Mermithida</taxon>
        <taxon>Mermithoidea</taxon>
        <taxon>Mermithidae</taxon>
        <taxon>Romanomermis</taxon>
    </lineage>
</organism>
<dbReference type="AlphaFoldDB" id="A0A915K2S8"/>
<protein>
    <submittedName>
        <fullName evidence="3">Uncharacterized protein</fullName>
    </submittedName>
</protein>
<feature type="region of interest" description="Disordered" evidence="1">
    <location>
        <begin position="30"/>
        <end position="76"/>
    </location>
</feature>
<keyword evidence="2" id="KW-1185">Reference proteome</keyword>
<evidence type="ECO:0000256" key="1">
    <source>
        <dbReference type="SAM" id="MobiDB-lite"/>
    </source>
</evidence>
<evidence type="ECO:0000313" key="2">
    <source>
        <dbReference type="Proteomes" id="UP000887565"/>
    </source>
</evidence>
<accession>A0A915K2S8</accession>
<sequence length="88" mass="10086">MCRAESYQLEVPDYHNDCLPFINHVVASYEKDQNRRSNAPKPTPKASRPLPTTRRSFGSIPTTRRPFRPIPTTRRPPVAARKCSFFGV</sequence>
<feature type="compositionally biased region" description="Low complexity" evidence="1">
    <location>
        <begin position="60"/>
        <end position="76"/>
    </location>
</feature>
<name>A0A915K2S8_ROMCU</name>
<dbReference type="Proteomes" id="UP000887565">
    <property type="component" value="Unplaced"/>
</dbReference>